<dbReference type="EMBL" id="JAGIOB010000001">
    <property type="protein sequence ID" value="MBP2416107.1"/>
    <property type="molecule type" value="Genomic_DNA"/>
</dbReference>
<evidence type="ECO:0000313" key="2">
    <source>
        <dbReference type="Proteomes" id="UP000758168"/>
    </source>
</evidence>
<protein>
    <recommendedName>
        <fullName evidence="3">Pyridoxamine 5'-phosphate oxidase family protein</fullName>
    </recommendedName>
</protein>
<dbReference type="Gene3D" id="2.30.110.10">
    <property type="entry name" value="Electron Transport, Fmn-binding Protein, Chain A"/>
    <property type="match status" value="1"/>
</dbReference>
<proteinExistence type="predicted"/>
<dbReference type="Pfam" id="PF12900">
    <property type="entry name" value="Pyridox_ox_2"/>
    <property type="match status" value="1"/>
</dbReference>
<organism evidence="1 2">
    <name type="scientific">Microlunatus capsulatus</name>
    <dbReference type="NCBI Taxonomy" id="99117"/>
    <lineage>
        <taxon>Bacteria</taxon>
        <taxon>Bacillati</taxon>
        <taxon>Actinomycetota</taxon>
        <taxon>Actinomycetes</taxon>
        <taxon>Propionibacteriales</taxon>
        <taxon>Propionibacteriaceae</taxon>
        <taxon>Microlunatus</taxon>
    </lineage>
</organism>
<dbReference type="InterPro" id="IPR012349">
    <property type="entry name" value="Split_barrel_FMN-bd"/>
</dbReference>
<dbReference type="InterPro" id="IPR024747">
    <property type="entry name" value="Pyridox_Oxase-rel"/>
</dbReference>
<sequence>MLSATTDGLAVVPVNYRFDGDRLVLSAPPGLEELAAASGPVTFEVDQHEEGLPWSWVVVVQGTLRVLDADDVDASHFDPPLAAWSADGGSPYLELVARSWTGRELSRHHQLIPGADGC</sequence>
<dbReference type="Proteomes" id="UP000758168">
    <property type="component" value="Unassembled WGS sequence"/>
</dbReference>
<gene>
    <name evidence="1" type="ORF">JOF54_001029</name>
</gene>
<reference evidence="1 2" key="1">
    <citation type="submission" date="2021-03" db="EMBL/GenBank/DDBJ databases">
        <title>Sequencing the genomes of 1000 actinobacteria strains.</title>
        <authorList>
            <person name="Klenk H.-P."/>
        </authorList>
    </citation>
    <scope>NUCLEOTIDE SEQUENCE [LARGE SCALE GENOMIC DNA]</scope>
    <source>
        <strain evidence="1 2">DSM 12936</strain>
    </source>
</reference>
<accession>A0ABS4Z4Y4</accession>
<evidence type="ECO:0000313" key="1">
    <source>
        <dbReference type="EMBL" id="MBP2416107.1"/>
    </source>
</evidence>
<dbReference type="SUPFAM" id="SSF50475">
    <property type="entry name" value="FMN-binding split barrel"/>
    <property type="match status" value="1"/>
</dbReference>
<name>A0ABS4Z4Y4_9ACTN</name>
<keyword evidence="2" id="KW-1185">Reference proteome</keyword>
<comment type="caution">
    <text evidence="1">The sequence shown here is derived from an EMBL/GenBank/DDBJ whole genome shotgun (WGS) entry which is preliminary data.</text>
</comment>
<evidence type="ECO:0008006" key="3">
    <source>
        <dbReference type="Google" id="ProtNLM"/>
    </source>
</evidence>